<name>D9PK97_9ZZZZ</name>
<dbReference type="Pfam" id="PF07700">
    <property type="entry name" value="HNOB"/>
    <property type="match status" value="1"/>
</dbReference>
<protein>
    <submittedName>
        <fullName evidence="2">Soluble guanylate cyclase gcy-31</fullName>
    </submittedName>
</protein>
<dbReference type="InterPro" id="IPR024096">
    <property type="entry name" value="NO_sig/Golgi_transp_ligand-bd"/>
</dbReference>
<comment type="caution">
    <text evidence="2">The sequence shown here is derived from an EMBL/GenBank/DDBJ whole genome shotgun (WGS) entry which is preliminary data.</text>
</comment>
<dbReference type="InterPro" id="IPR011644">
    <property type="entry name" value="Heme_NO-bd"/>
</dbReference>
<dbReference type="GO" id="GO:0020037">
    <property type="term" value="F:heme binding"/>
    <property type="evidence" value="ECO:0007669"/>
    <property type="project" value="InterPro"/>
</dbReference>
<feature type="non-terminal residue" evidence="2">
    <location>
        <position position="1"/>
    </location>
</feature>
<feature type="domain" description="Heme NO-binding" evidence="1">
    <location>
        <begin position="1"/>
        <end position="67"/>
    </location>
</feature>
<evidence type="ECO:0000259" key="1">
    <source>
        <dbReference type="Pfam" id="PF07700"/>
    </source>
</evidence>
<sequence length="105" mass="11110">FLLNLNLMHTRVKLMFPKLVPPRIECHEVTATSLRLHYFSHRSGLAPFVVGLVEGLGEMFATPARVEQVGVKGGGDAARHLPGAVAGGDARGLTKGGGPELHTAC</sequence>
<dbReference type="AlphaFoldDB" id="D9PK97"/>
<dbReference type="Gene3D" id="3.90.1520.10">
    <property type="entry name" value="H-NOX domain"/>
    <property type="match status" value="1"/>
</dbReference>
<proteinExistence type="predicted"/>
<gene>
    <name evidence="2" type="ORF">LDC_1962</name>
</gene>
<evidence type="ECO:0000313" key="2">
    <source>
        <dbReference type="EMBL" id="EFK96017.1"/>
    </source>
</evidence>
<accession>D9PK97</accession>
<dbReference type="EMBL" id="ADZX01000589">
    <property type="protein sequence ID" value="EFK96017.1"/>
    <property type="molecule type" value="Genomic_DNA"/>
</dbReference>
<reference evidence="2" key="1">
    <citation type="submission" date="2010-07" db="EMBL/GenBank/DDBJ databases">
        <authorList>
            <consortium name="CONSOLIDER consortium CSD2007-00005"/>
            <person name="Guazzaroni M.-E."/>
            <person name="Richter M."/>
            <person name="Garcia-Salamanca A."/>
            <person name="Yarza P."/>
            <person name="Ferrer M."/>
        </authorList>
    </citation>
    <scope>NUCLEOTIDE SEQUENCE</scope>
</reference>
<dbReference type="SUPFAM" id="SSF111126">
    <property type="entry name" value="Ligand-binding domain in the NO signalling and Golgi transport"/>
    <property type="match status" value="1"/>
</dbReference>
<organism evidence="2">
    <name type="scientific">sediment metagenome</name>
    <dbReference type="NCBI Taxonomy" id="749907"/>
    <lineage>
        <taxon>unclassified sequences</taxon>
        <taxon>metagenomes</taxon>
        <taxon>ecological metagenomes</taxon>
    </lineage>
</organism>
<dbReference type="InterPro" id="IPR038158">
    <property type="entry name" value="H-NOX_domain_sf"/>
</dbReference>
<reference evidence="2" key="2">
    <citation type="journal article" date="2011" name="Microb. Ecol.">
        <title>Taxonomic and Functional Metagenomic Profiling of the Microbial Community in the Anoxic Sediment of a Sub-saline Shallow Lake (Laguna de Carrizo, Central Spain).</title>
        <authorList>
            <person name="Ferrer M."/>
            <person name="Guazzaroni M.E."/>
            <person name="Richter M."/>
            <person name="Garcia-Salamanca A."/>
            <person name="Yarza P."/>
            <person name="Suarez-Suarez A."/>
            <person name="Solano J."/>
            <person name="Alcaide M."/>
            <person name="van Dillewijn P."/>
            <person name="Molina-Henares M.A."/>
            <person name="Lopez-Cortes N."/>
            <person name="Al-Ramahi Y."/>
            <person name="Guerrero C."/>
            <person name="Acosta A."/>
            <person name="de Eugenio L.I."/>
            <person name="Martinez V."/>
            <person name="Marques S."/>
            <person name="Rojo F."/>
            <person name="Santero E."/>
            <person name="Genilloud O."/>
            <person name="Perez-Perez J."/>
            <person name="Rossello-Mora R."/>
            <person name="Ramos J.L."/>
        </authorList>
    </citation>
    <scope>NUCLEOTIDE SEQUENCE</scope>
</reference>